<keyword evidence="1" id="KW-0732">Signal</keyword>
<proteinExistence type="predicted"/>
<organism evidence="2 3">
    <name type="scientific">Elysia crispata</name>
    <name type="common">lettuce slug</name>
    <dbReference type="NCBI Taxonomy" id="231223"/>
    <lineage>
        <taxon>Eukaryota</taxon>
        <taxon>Metazoa</taxon>
        <taxon>Spiralia</taxon>
        <taxon>Lophotrochozoa</taxon>
        <taxon>Mollusca</taxon>
        <taxon>Gastropoda</taxon>
        <taxon>Heterobranchia</taxon>
        <taxon>Euthyneura</taxon>
        <taxon>Panpulmonata</taxon>
        <taxon>Sacoglossa</taxon>
        <taxon>Placobranchoidea</taxon>
        <taxon>Plakobranchidae</taxon>
        <taxon>Elysia</taxon>
    </lineage>
</organism>
<name>A0AAE1E8E3_9GAST</name>
<evidence type="ECO:0000313" key="3">
    <source>
        <dbReference type="Proteomes" id="UP001283361"/>
    </source>
</evidence>
<keyword evidence="3" id="KW-1185">Reference proteome</keyword>
<dbReference type="EMBL" id="JAWDGP010000724">
    <property type="protein sequence ID" value="KAK3798076.1"/>
    <property type="molecule type" value="Genomic_DNA"/>
</dbReference>
<dbReference type="Proteomes" id="UP001283361">
    <property type="component" value="Unassembled WGS sequence"/>
</dbReference>
<dbReference type="AlphaFoldDB" id="A0AAE1E8E3"/>
<protein>
    <submittedName>
        <fullName evidence="2">Uncharacterized protein</fullName>
    </submittedName>
</protein>
<evidence type="ECO:0000256" key="1">
    <source>
        <dbReference type="SAM" id="SignalP"/>
    </source>
</evidence>
<comment type="caution">
    <text evidence="2">The sequence shown here is derived from an EMBL/GenBank/DDBJ whole genome shotgun (WGS) entry which is preliminary data.</text>
</comment>
<gene>
    <name evidence="2" type="ORF">RRG08_034632</name>
</gene>
<evidence type="ECO:0000313" key="2">
    <source>
        <dbReference type="EMBL" id="KAK3798076.1"/>
    </source>
</evidence>
<reference evidence="2" key="1">
    <citation type="journal article" date="2023" name="G3 (Bethesda)">
        <title>A reference genome for the long-term kleptoplast-retaining sea slug Elysia crispata morphotype clarki.</title>
        <authorList>
            <person name="Eastman K.E."/>
            <person name="Pendleton A.L."/>
            <person name="Shaikh M.A."/>
            <person name="Suttiyut T."/>
            <person name="Ogas R."/>
            <person name="Tomko P."/>
            <person name="Gavelis G."/>
            <person name="Widhalm J.R."/>
            <person name="Wisecaver J.H."/>
        </authorList>
    </citation>
    <scope>NUCLEOTIDE SEQUENCE</scope>
    <source>
        <strain evidence="2">ECLA1</strain>
    </source>
</reference>
<sequence length="100" mass="11840">MTIIRPFAKLLWFFFLLRNSEWIQRHFTFLPNVSRKCKTGQPNRYWYCGEQIGVYRGFVGVDHLIIPTELKEGLKLCRLSVMESSVKFGNQRLEPWLDGS</sequence>
<feature type="signal peptide" evidence="1">
    <location>
        <begin position="1"/>
        <end position="22"/>
    </location>
</feature>
<accession>A0AAE1E8E3</accession>
<feature type="chain" id="PRO_5042031255" evidence="1">
    <location>
        <begin position="23"/>
        <end position="100"/>
    </location>
</feature>